<keyword evidence="1" id="KW-1133">Transmembrane helix</keyword>
<dbReference type="RefSeq" id="WP_310457119.1">
    <property type="nucleotide sequence ID" value="NZ_JAVKPH010000008.1"/>
</dbReference>
<gene>
    <name evidence="2" type="ORF">RGD00_09675</name>
</gene>
<evidence type="ECO:0000313" key="2">
    <source>
        <dbReference type="EMBL" id="MDR5652874.1"/>
    </source>
</evidence>
<protein>
    <submittedName>
        <fullName evidence="2">Uncharacterized protein</fullName>
    </submittedName>
</protein>
<comment type="caution">
    <text evidence="2">The sequence shown here is derived from an EMBL/GenBank/DDBJ whole genome shotgun (WGS) entry which is preliminary data.</text>
</comment>
<feature type="transmembrane region" description="Helical" evidence="1">
    <location>
        <begin position="33"/>
        <end position="51"/>
    </location>
</feature>
<reference evidence="2 3" key="1">
    <citation type="submission" date="2023-09" db="EMBL/GenBank/DDBJ databases">
        <title>Xinfangfangia sedmenti sp. nov., isolated the sedment.</title>
        <authorList>
            <person name="Xu L."/>
        </authorList>
    </citation>
    <scope>NUCLEOTIDE SEQUENCE [LARGE SCALE GENOMIC DNA]</scope>
    <source>
        <strain evidence="2 3">LG-4</strain>
    </source>
</reference>
<evidence type="ECO:0000313" key="3">
    <source>
        <dbReference type="Proteomes" id="UP001247754"/>
    </source>
</evidence>
<keyword evidence="1" id="KW-0812">Transmembrane</keyword>
<sequence>MAGHLRWLMLLAAGLWLAAPVLAGLAGHGGAALLALIACTALVLAVTRPWLLPRWLAFLGQLAGQAAIITVLYLLGFYLARVLGGPLALPLWLPPALALAPQLLLRLVWTPQPPNPEMEAFLDDALAQLKGMQAGAADPDPALDAILRPVAALPPETPDATAQAAVTAAMAAGVDRAFTAAERLAALLDTSGPCLAGRRGTILWGTDPAVVADDRQPYPMTVAFEVTWSDPALLALFARRALPVVQAMPDRWEEFPGAGQVEMAIDDANGAAANTALAALAAALRAAAPAETPEDHAPLPETP</sequence>
<organism evidence="2 3">
    <name type="scientific">Ruixingdingia sedimenti</name>
    <dbReference type="NCBI Taxonomy" id="3073604"/>
    <lineage>
        <taxon>Bacteria</taxon>
        <taxon>Pseudomonadati</taxon>
        <taxon>Pseudomonadota</taxon>
        <taxon>Alphaproteobacteria</taxon>
        <taxon>Rhodobacterales</taxon>
        <taxon>Paracoccaceae</taxon>
        <taxon>Ruixingdingia</taxon>
    </lineage>
</organism>
<dbReference type="Proteomes" id="UP001247754">
    <property type="component" value="Unassembled WGS sequence"/>
</dbReference>
<name>A0ABU1F7S6_9RHOB</name>
<feature type="transmembrane region" description="Helical" evidence="1">
    <location>
        <begin position="58"/>
        <end position="79"/>
    </location>
</feature>
<proteinExistence type="predicted"/>
<keyword evidence="3" id="KW-1185">Reference proteome</keyword>
<dbReference type="EMBL" id="JAVKPH010000008">
    <property type="protein sequence ID" value="MDR5652874.1"/>
    <property type="molecule type" value="Genomic_DNA"/>
</dbReference>
<evidence type="ECO:0000256" key="1">
    <source>
        <dbReference type="SAM" id="Phobius"/>
    </source>
</evidence>
<accession>A0ABU1F7S6</accession>
<keyword evidence="1" id="KW-0472">Membrane</keyword>